<dbReference type="GO" id="GO:0009103">
    <property type="term" value="P:lipopolysaccharide biosynthetic process"/>
    <property type="evidence" value="ECO:0007669"/>
    <property type="project" value="UniProtKB-KW"/>
</dbReference>
<evidence type="ECO:0000256" key="7">
    <source>
        <dbReference type="ARBA" id="ARBA00022516"/>
    </source>
</evidence>
<evidence type="ECO:0000256" key="3">
    <source>
        <dbReference type="ARBA" id="ARBA00010814"/>
    </source>
</evidence>
<feature type="transmembrane region" description="Helical" evidence="19">
    <location>
        <begin position="207"/>
        <end position="226"/>
    </location>
</feature>
<feature type="transmembrane region" description="Helical" evidence="19">
    <location>
        <begin position="81"/>
        <end position="101"/>
    </location>
</feature>
<evidence type="ECO:0000256" key="15">
    <source>
        <dbReference type="ARBA" id="ARBA00023098"/>
    </source>
</evidence>
<dbReference type="UniPathway" id="UPA00037"/>
<dbReference type="GO" id="GO:0010041">
    <property type="term" value="P:response to iron(III) ion"/>
    <property type="evidence" value="ECO:0007669"/>
    <property type="project" value="TreeGrafter"/>
</dbReference>
<gene>
    <name evidence="19 21" type="primary">arnT</name>
    <name evidence="21" type="ORF">QU24_15925</name>
</gene>
<evidence type="ECO:0000256" key="14">
    <source>
        <dbReference type="ARBA" id="ARBA00022989"/>
    </source>
</evidence>
<dbReference type="Pfam" id="PF02366">
    <property type="entry name" value="PMT"/>
    <property type="match status" value="1"/>
</dbReference>
<evidence type="ECO:0000256" key="16">
    <source>
        <dbReference type="ARBA" id="ARBA00023136"/>
    </source>
</evidence>
<evidence type="ECO:0000256" key="8">
    <source>
        <dbReference type="ARBA" id="ARBA00022519"/>
    </source>
</evidence>
<dbReference type="GO" id="GO:0006493">
    <property type="term" value="P:protein O-linked glycosylation"/>
    <property type="evidence" value="ECO:0007669"/>
    <property type="project" value="InterPro"/>
</dbReference>
<evidence type="ECO:0000256" key="9">
    <source>
        <dbReference type="ARBA" id="ARBA00022556"/>
    </source>
</evidence>
<keyword evidence="9 19" id="KW-0441">Lipid A biosynthesis</keyword>
<feature type="transmembrane region" description="Helical" evidence="19">
    <location>
        <begin position="382"/>
        <end position="402"/>
    </location>
</feature>
<evidence type="ECO:0000256" key="10">
    <source>
        <dbReference type="ARBA" id="ARBA00022676"/>
    </source>
</evidence>
<feature type="transmembrane region" description="Helical" evidence="19">
    <location>
        <begin position="316"/>
        <end position="333"/>
    </location>
</feature>
<dbReference type="GO" id="GO:0009245">
    <property type="term" value="P:lipid A biosynthetic process"/>
    <property type="evidence" value="ECO:0007669"/>
    <property type="project" value="UniProtKB-UniRule"/>
</dbReference>
<feature type="domain" description="ArnT-like N-terminal" evidence="20">
    <location>
        <begin position="9"/>
        <end position="237"/>
    </location>
</feature>
<dbReference type="GO" id="GO:0103015">
    <property type="term" value="F:4-amino-4-deoxy-L-arabinose transferase activity"/>
    <property type="evidence" value="ECO:0007669"/>
    <property type="project" value="UniProtKB-EC"/>
</dbReference>
<dbReference type="RefSeq" id="WP_039332930.1">
    <property type="nucleotide sequence ID" value="NZ_JTJJ01000057.1"/>
</dbReference>
<keyword evidence="15 19" id="KW-0443">Lipid metabolism</keyword>
<evidence type="ECO:0000313" key="21">
    <source>
        <dbReference type="EMBL" id="KHJ67116.1"/>
    </source>
</evidence>
<keyword evidence="11 19" id="KW-0808">Transferase</keyword>
<dbReference type="InterPro" id="IPR022839">
    <property type="entry name" value="ArnT"/>
</dbReference>
<evidence type="ECO:0000256" key="18">
    <source>
        <dbReference type="ARBA" id="ARBA00034054"/>
    </source>
</evidence>
<feature type="transmembrane region" description="Helical" evidence="19">
    <location>
        <begin position="348"/>
        <end position="370"/>
    </location>
</feature>
<evidence type="ECO:0000256" key="11">
    <source>
        <dbReference type="ARBA" id="ARBA00022679"/>
    </source>
</evidence>
<dbReference type="NCBIfam" id="NF009784">
    <property type="entry name" value="PRK13279.1"/>
    <property type="match status" value="1"/>
</dbReference>
<comment type="subcellular location">
    <subcellularLocation>
        <location evidence="1">Cell inner membrane</location>
        <topology evidence="1">Multi-pass membrane protein</topology>
    </subcellularLocation>
    <subcellularLocation>
        <location evidence="19">Cell membrane</location>
        <topology evidence="19">Multi-pass membrane protein</topology>
    </subcellularLocation>
</comment>
<name>A0A0B1R632_9GAMM</name>
<dbReference type="GO" id="GO:0005886">
    <property type="term" value="C:plasma membrane"/>
    <property type="evidence" value="ECO:0007669"/>
    <property type="project" value="UniProtKB-SubCell"/>
</dbReference>
<evidence type="ECO:0000256" key="5">
    <source>
        <dbReference type="ARBA" id="ARBA00015532"/>
    </source>
</evidence>
<comment type="caution">
    <text evidence="21">The sequence shown here is derived from an EMBL/GenBank/DDBJ whole genome shotgun (WGS) entry which is preliminary data.</text>
</comment>
<dbReference type="PANTHER" id="PTHR33908">
    <property type="entry name" value="MANNOSYLTRANSFERASE YKCB-RELATED"/>
    <property type="match status" value="1"/>
</dbReference>
<dbReference type="HAMAP" id="MF_01165">
    <property type="entry name" value="ArnT_transfer"/>
    <property type="match status" value="1"/>
</dbReference>
<organism evidence="21 22">
    <name type="scientific">Pantoea rodasii</name>
    <dbReference type="NCBI Taxonomy" id="1076549"/>
    <lineage>
        <taxon>Bacteria</taxon>
        <taxon>Pseudomonadati</taxon>
        <taxon>Pseudomonadota</taxon>
        <taxon>Gammaproteobacteria</taxon>
        <taxon>Enterobacterales</taxon>
        <taxon>Erwiniaceae</taxon>
        <taxon>Pantoea</taxon>
    </lineage>
</organism>
<evidence type="ECO:0000313" key="22">
    <source>
        <dbReference type="Proteomes" id="UP000030853"/>
    </source>
</evidence>
<keyword evidence="7 19" id="KW-0444">Lipid biosynthesis</keyword>
<keyword evidence="16 19" id="KW-0472">Membrane</keyword>
<proteinExistence type="inferred from homology"/>
<comment type="caution">
    <text evidence="19">Lacks conserved residue(s) required for the propagation of feature annotation.</text>
</comment>
<evidence type="ECO:0000256" key="6">
    <source>
        <dbReference type="ARBA" id="ARBA00022475"/>
    </source>
</evidence>
<dbReference type="PANTHER" id="PTHR33908:SF3">
    <property type="entry name" value="UNDECAPRENYL PHOSPHATE-ALPHA-4-AMINO-4-DEOXY-L-ARABINOSE ARABINOSYL TRANSFERASE"/>
    <property type="match status" value="1"/>
</dbReference>
<comment type="function">
    <text evidence="17 19">Catalyzes the transfer of the L-Ara4N moiety of the glycolipid undecaprenyl phosphate-alpha-L-Ara4N to lipid A. The modified arabinose is attached to lipid A and is required for resistance to polymyxin and cationic antimicrobial peptides.</text>
</comment>
<feature type="transmembrane region" description="Helical" evidence="19">
    <location>
        <begin position="162"/>
        <end position="195"/>
    </location>
</feature>
<evidence type="ECO:0000256" key="1">
    <source>
        <dbReference type="ARBA" id="ARBA00004429"/>
    </source>
</evidence>
<dbReference type="EC" id="2.4.2.43" evidence="4 19"/>
<evidence type="ECO:0000256" key="12">
    <source>
        <dbReference type="ARBA" id="ARBA00022692"/>
    </source>
</evidence>
<evidence type="ECO:0000256" key="19">
    <source>
        <dbReference type="HAMAP-Rule" id="MF_01165"/>
    </source>
</evidence>
<feature type="transmembrane region" description="Helical" evidence="19">
    <location>
        <begin position="291"/>
        <end position="309"/>
    </location>
</feature>
<sequence length="553" mass="61891">MRTGTKTALLLALFALYYLIPIEFRALWQPDETRYAEISREMLVNGNWVVPHFFDLRYFEKPIAGYWVNNIGQLLFGHSNFGVRAGSIFCTSISALLIYWLGNQMFASRKIALTASVIFMTSLLVYGIGTYAVLDPILLLWLVAAMCSYWLAVQATNTQQRLLGYVLLGAACAMGFMTKGFLALAVPVLAILPWAIWQGRFGELLRWGPLTIVVAALLSAPWALAINRQEGDFWHYFFWVEHIQRFAEKDAQHKAPFWYYLPVLLAGCLPWLALLPGSLVGAWRQRSQHAGAVYLLSWVLLPLLFFSIAKGKLPTYILPCFAPLALLMAHYAHSGSAKLARVFKVNGWINLLFGAVTTIVVLGVIAPWGLSHRPVYSSDETVRVICGALAFAGWGVMGWLSLKPGHCRWQLAALCPLMLALLVGFAIPQKVRDSKQPQNFVSAVHNQLVDSRYVLADNPGIAAAVAWEAKRSDITFYDAKGELQYGLSYPDAQTRYVDGPAFADWLREHRRQGKVSLVMMLNSGEKEPDPSLPTPDDVYRQGRLVYYGYDAKP</sequence>
<keyword evidence="13 19" id="KW-0448">Lipopolysaccharide biosynthesis</keyword>
<keyword evidence="14 19" id="KW-1133">Transmembrane helix</keyword>
<evidence type="ECO:0000259" key="20">
    <source>
        <dbReference type="Pfam" id="PF02366"/>
    </source>
</evidence>
<protein>
    <recommendedName>
        <fullName evidence="5 19">Undecaprenyl phosphate-alpha-4-amino-4-deoxy-L-arabinose arabinosyl transferase</fullName>
        <ecNumber evidence="4 19">2.4.2.43</ecNumber>
    </recommendedName>
    <alternativeName>
        <fullName evidence="19">4-amino-4-deoxy-L-arabinose lipid A transferase</fullName>
    </alternativeName>
    <alternativeName>
        <fullName evidence="19">Lipid IV(A) 4-amino-4-deoxy-L-arabinosyltransferase</fullName>
    </alternativeName>
    <alternativeName>
        <fullName evidence="19">Undecaprenyl phosphate-alpha-L-Ara4N transferase</fullName>
    </alternativeName>
</protein>
<keyword evidence="12 19" id="KW-0812">Transmembrane</keyword>
<feature type="transmembrane region" description="Helical" evidence="19">
    <location>
        <begin position="408"/>
        <end position="427"/>
    </location>
</feature>
<dbReference type="InterPro" id="IPR003342">
    <property type="entry name" value="ArnT-like_N"/>
</dbReference>
<dbReference type="InterPro" id="IPR050297">
    <property type="entry name" value="LipidA_mod_glycosyltrf_83"/>
</dbReference>
<comment type="catalytic activity">
    <reaction evidence="18 19">
        <text>4-amino-4-deoxy-alpha-L-arabinopyranosyl di-trans,octa-cis-undecaprenyl phosphate + lipid IVA = lipid IIA + di-trans,octa-cis-undecaprenyl phosphate.</text>
        <dbReference type="EC" id="2.4.2.43"/>
    </reaction>
</comment>
<evidence type="ECO:0000256" key="2">
    <source>
        <dbReference type="ARBA" id="ARBA00005200"/>
    </source>
</evidence>
<dbReference type="AlphaFoldDB" id="A0A0B1R632"/>
<feature type="transmembrane region" description="Helical" evidence="19">
    <location>
        <begin position="257"/>
        <end position="279"/>
    </location>
</feature>
<dbReference type="Proteomes" id="UP000030853">
    <property type="component" value="Unassembled WGS sequence"/>
</dbReference>
<comment type="pathway">
    <text evidence="2 19">Lipopolysaccharide metabolism; 4-amino-4-deoxy-beta-L-arabinose-lipid A biosynthesis.</text>
</comment>
<keyword evidence="6 19" id="KW-1003">Cell membrane</keyword>
<keyword evidence="10 19" id="KW-0328">Glycosyltransferase</keyword>
<evidence type="ECO:0000256" key="4">
    <source>
        <dbReference type="ARBA" id="ARBA00012056"/>
    </source>
</evidence>
<dbReference type="GO" id="GO:0000030">
    <property type="term" value="F:mannosyltransferase activity"/>
    <property type="evidence" value="ECO:0007669"/>
    <property type="project" value="InterPro"/>
</dbReference>
<keyword evidence="8" id="KW-0997">Cell inner membrane</keyword>
<reference evidence="21 22" key="1">
    <citation type="submission" date="2014-11" db="EMBL/GenBank/DDBJ databases">
        <title>Genome sequencing of Pantoea rodasii ND03.</title>
        <authorList>
            <person name="Muhamad Yunos N.Y."/>
            <person name="Chan K.-G."/>
        </authorList>
    </citation>
    <scope>NUCLEOTIDE SEQUENCE [LARGE SCALE GENOMIC DNA]</scope>
    <source>
        <strain evidence="21 22">ND03</strain>
    </source>
</reference>
<comment type="similarity">
    <text evidence="3 19">Belongs to the glycosyltransferase 83 family.</text>
</comment>
<dbReference type="EMBL" id="JTJJ01000057">
    <property type="protein sequence ID" value="KHJ67116.1"/>
    <property type="molecule type" value="Genomic_DNA"/>
</dbReference>
<evidence type="ECO:0000256" key="17">
    <source>
        <dbReference type="ARBA" id="ARBA00025446"/>
    </source>
</evidence>
<accession>A0A0B1R632</accession>
<evidence type="ECO:0000256" key="13">
    <source>
        <dbReference type="ARBA" id="ARBA00022985"/>
    </source>
</evidence>